<dbReference type="InterPro" id="IPR040442">
    <property type="entry name" value="Pyrv_kinase-like_dom_sf"/>
</dbReference>
<comment type="similarity">
    <text evidence="2">Belongs to the HpcH/HpaI aldolase family.</text>
</comment>
<dbReference type="Gene3D" id="3.20.20.60">
    <property type="entry name" value="Phosphoenolpyruvate-binding domains"/>
    <property type="match status" value="1"/>
</dbReference>
<dbReference type="InterPro" id="IPR005000">
    <property type="entry name" value="Aldolase/citrate-lyase_domain"/>
</dbReference>
<dbReference type="InterPro" id="IPR050251">
    <property type="entry name" value="HpcH-HpaI_aldolase"/>
</dbReference>
<evidence type="ECO:0000256" key="7">
    <source>
        <dbReference type="ARBA" id="ARBA00068169"/>
    </source>
</evidence>
<evidence type="ECO:0000259" key="8">
    <source>
        <dbReference type="Pfam" id="PF03328"/>
    </source>
</evidence>
<dbReference type="Pfam" id="PF03328">
    <property type="entry name" value="HpcH_HpaI"/>
    <property type="match status" value="1"/>
</dbReference>
<dbReference type="RefSeq" id="WP_257891877.1">
    <property type="nucleotide sequence ID" value="NZ_JAIMBW010000001.1"/>
</dbReference>
<organism evidence="9">
    <name type="scientific">Gymnodinialimonas phycosphaerae</name>
    <dbReference type="NCBI Taxonomy" id="2841589"/>
    <lineage>
        <taxon>Bacteria</taxon>
        <taxon>Pseudomonadati</taxon>
        <taxon>Pseudomonadota</taxon>
        <taxon>Alphaproteobacteria</taxon>
        <taxon>Rhodobacterales</taxon>
        <taxon>Paracoccaceae</taxon>
        <taxon>Gymnodinialimonas</taxon>
    </lineage>
</organism>
<dbReference type="PANTHER" id="PTHR30502:SF0">
    <property type="entry name" value="PHOSPHOENOLPYRUVATE CARBOXYLASE FAMILY PROTEIN"/>
    <property type="match status" value="1"/>
</dbReference>
<dbReference type="EMBL" id="JAIMBW010000001">
    <property type="protein sequence ID" value="MBY4892052.1"/>
    <property type="molecule type" value="Genomic_DNA"/>
</dbReference>
<gene>
    <name evidence="9" type="ORF">KUL25_04665</name>
</gene>
<evidence type="ECO:0000256" key="6">
    <source>
        <dbReference type="ARBA" id="ARBA00045074"/>
    </source>
</evidence>
<proteinExistence type="inferred from homology"/>
<feature type="domain" description="HpcH/HpaI aldolase/citrate lyase" evidence="8">
    <location>
        <begin position="19"/>
        <end position="241"/>
    </location>
</feature>
<comment type="cofactor">
    <cofactor evidence="1">
        <name>a divalent metal cation</name>
        <dbReference type="ChEBI" id="CHEBI:60240"/>
    </cofactor>
</comment>
<keyword evidence="4 9" id="KW-0456">Lyase</keyword>
<evidence type="ECO:0000256" key="2">
    <source>
        <dbReference type="ARBA" id="ARBA00005568"/>
    </source>
</evidence>
<protein>
    <recommendedName>
        <fullName evidence="7">Hydroxypyruvate/pyruvate aldolase</fullName>
    </recommendedName>
</protein>
<dbReference type="EMBL" id="CP078073">
    <property type="protein sequence ID" value="QXL88814.1"/>
    <property type="molecule type" value="Genomic_DNA"/>
</dbReference>
<evidence type="ECO:0000313" key="10">
    <source>
        <dbReference type="Proteomes" id="UP000693972"/>
    </source>
</evidence>
<evidence type="ECO:0000256" key="4">
    <source>
        <dbReference type="ARBA" id="ARBA00023239"/>
    </source>
</evidence>
<dbReference type="PANTHER" id="PTHR30502">
    <property type="entry name" value="2-KETO-3-DEOXY-L-RHAMNONATE ALDOLASE"/>
    <property type="match status" value="1"/>
</dbReference>
<dbReference type="GO" id="GO:0016832">
    <property type="term" value="F:aldehyde-lyase activity"/>
    <property type="evidence" value="ECO:0007669"/>
    <property type="project" value="UniProtKB-ARBA"/>
</dbReference>
<evidence type="ECO:0000256" key="1">
    <source>
        <dbReference type="ARBA" id="ARBA00001968"/>
    </source>
</evidence>
<dbReference type="GO" id="GO:0046872">
    <property type="term" value="F:metal ion binding"/>
    <property type="evidence" value="ECO:0007669"/>
    <property type="project" value="UniProtKB-KW"/>
</dbReference>
<keyword evidence="3" id="KW-0479">Metal-binding</keyword>
<evidence type="ECO:0000313" key="9">
    <source>
        <dbReference type="EMBL" id="QXL88814.1"/>
    </source>
</evidence>
<dbReference type="GO" id="GO:0005737">
    <property type="term" value="C:cytoplasm"/>
    <property type="evidence" value="ECO:0007669"/>
    <property type="project" value="TreeGrafter"/>
</dbReference>
<accession>A0A975TW46</accession>
<sequence length="253" mass="26102">MPAPINTLKAALARGEMQRGLWLNLPGTVTAEMAGRAGFDWCLVDGEHGPWDPTAIRAQLVALAATPTPAVVRVPVAEEWVIKQVLDLGVQTVLIPMVNSAAQARAMVRACRYPPEGTRGMGAMVARAGAFGATSDYPATANDQICVLVQAESRAAIDDLEAIVATEGVDGVFIGPADLGADMGYRDDLMNPELWQVIDDGIAKIRAGGKSAGIIVSGPEMEARVTAAGVNFLGCGGDAGVLQAGLAALAGAR</sequence>
<keyword evidence="5" id="KW-0670">Pyruvate</keyword>
<dbReference type="SUPFAM" id="SSF51621">
    <property type="entry name" value="Phosphoenolpyruvate/pyruvate domain"/>
    <property type="match status" value="1"/>
</dbReference>
<evidence type="ECO:0000256" key="5">
    <source>
        <dbReference type="ARBA" id="ARBA00023317"/>
    </source>
</evidence>
<dbReference type="Proteomes" id="UP000693972">
    <property type="component" value="Unassembled WGS sequence"/>
</dbReference>
<dbReference type="FunFam" id="3.20.20.60:FF:000004">
    <property type="entry name" value="5-keto-4-deoxy-D-glucarate aldolase"/>
    <property type="match status" value="1"/>
</dbReference>
<evidence type="ECO:0000256" key="3">
    <source>
        <dbReference type="ARBA" id="ARBA00022723"/>
    </source>
</evidence>
<comment type="catalytic activity">
    <reaction evidence="6">
        <text>D-glyceraldehyde + pyruvate = 2-dehydro-3-deoxy-L-galactonate</text>
        <dbReference type="Rhea" id="RHEA:80055"/>
        <dbReference type="ChEBI" id="CHEBI:15361"/>
        <dbReference type="ChEBI" id="CHEBI:17378"/>
        <dbReference type="ChEBI" id="CHEBI:75545"/>
    </reaction>
</comment>
<keyword evidence="10" id="KW-1185">Reference proteome</keyword>
<name>A0A975TW46_9RHOB</name>
<dbReference type="AlphaFoldDB" id="A0A975TW46"/>
<dbReference type="InterPro" id="IPR015813">
    <property type="entry name" value="Pyrv/PenolPyrv_kinase-like_dom"/>
</dbReference>
<reference evidence="9 10" key="1">
    <citation type="submission" date="2021-07" db="EMBL/GenBank/DDBJ databases">
        <title>Karlodiniumbacter phycospheric gen. nov., sp. nov., a phycosphere bacterium isolated from karlodinium veneficum.</title>
        <authorList>
            <person name="Peng Y."/>
            <person name="Jiang L."/>
            <person name="Lee J."/>
        </authorList>
    </citation>
    <scope>NUCLEOTIDE SEQUENCE</scope>
    <source>
        <strain evidence="9 10">N5</strain>
    </source>
</reference>